<dbReference type="AlphaFoldDB" id="A0A2H5QL30"/>
<dbReference type="EMBL" id="BDQV01000470">
    <property type="protein sequence ID" value="GAY65327.1"/>
    <property type="molecule type" value="Genomic_DNA"/>
</dbReference>
<accession>A0A2H5QL30</accession>
<comment type="caution">
    <text evidence="1">The sequence shown here is derived from an EMBL/GenBank/DDBJ whole genome shotgun (WGS) entry which is preliminary data.</text>
</comment>
<proteinExistence type="predicted"/>
<organism evidence="1 2">
    <name type="scientific">Citrus unshiu</name>
    <name type="common">Satsuma mandarin</name>
    <name type="synonym">Citrus nobilis var. unshiu</name>
    <dbReference type="NCBI Taxonomy" id="55188"/>
    <lineage>
        <taxon>Eukaryota</taxon>
        <taxon>Viridiplantae</taxon>
        <taxon>Streptophyta</taxon>
        <taxon>Embryophyta</taxon>
        <taxon>Tracheophyta</taxon>
        <taxon>Spermatophyta</taxon>
        <taxon>Magnoliopsida</taxon>
        <taxon>eudicotyledons</taxon>
        <taxon>Gunneridae</taxon>
        <taxon>Pentapetalae</taxon>
        <taxon>rosids</taxon>
        <taxon>malvids</taxon>
        <taxon>Sapindales</taxon>
        <taxon>Rutaceae</taxon>
        <taxon>Aurantioideae</taxon>
        <taxon>Citrus</taxon>
    </lineage>
</organism>
<feature type="non-terminal residue" evidence="1">
    <location>
        <position position="298"/>
    </location>
</feature>
<gene>
    <name evidence="1" type="ORF">CUMW_240260</name>
</gene>
<reference evidence="1 2" key="1">
    <citation type="journal article" date="2017" name="Front. Genet.">
        <title>Draft sequencing of the heterozygous diploid genome of Satsuma (Citrus unshiu Marc.) using a hybrid assembly approach.</title>
        <authorList>
            <person name="Shimizu T."/>
            <person name="Tanizawa Y."/>
            <person name="Mochizuki T."/>
            <person name="Nagasaki H."/>
            <person name="Yoshioka T."/>
            <person name="Toyoda A."/>
            <person name="Fujiyama A."/>
            <person name="Kaminuma E."/>
            <person name="Nakamura Y."/>
        </authorList>
    </citation>
    <scope>NUCLEOTIDE SEQUENCE [LARGE SCALE GENOMIC DNA]</scope>
    <source>
        <strain evidence="2">cv. Miyagawa wase</strain>
    </source>
</reference>
<evidence type="ECO:0000313" key="2">
    <source>
        <dbReference type="Proteomes" id="UP000236630"/>
    </source>
</evidence>
<keyword evidence="2" id="KW-1185">Reference proteome</keyword>
<dbReference type="PANTHER" id="PTHR34835:SF34">
    <property type="entry name" value="OS08G0555500 PROTEIN"/>
    <property type="match status" value="1"/>
</dbReference>
<dbReference type="Proteomes" id="UP000236630">
    <property type="component" value="Unassembled WGS sequence"/>
</dbReference>
<protein>
    <recommendedName>
        <fullName evidence="3">HMG box domain-containing protein</fullName>
    </recommendedName>
</protein>
<dbReference type="PANTHER" id="PTHR34835">
    <property type="entry name" value="OS07G0283600 PROTEIN-RELATED"/>
    <property type="match status" value="1"/>
</dbReference>
<sequence length="298" mass="33660">MKVRGSHKRKAGDFESSCEMLVDAHRSRGSKDRENNHGFISFFAESVRQLKAKDGRACITNEVRKEIRNAFKNLPVEEKCQYKFQSRRGGKANVEKVKFLTRCAPDRLAALVSHLTEKQRKAVCDIGLGSIIDLKCGRLKRKLCAWLVERIDTARCVLQLNGHELELSPNSFGYIMGVTDGGMPMELQGDSAEVAAYLDKFNATSRGINIKTMEDILLTSKDADNDFKVAFMLFTLCTLLCPPGGVHISYSFLFTLKDVHSIRNRNWATFCFERLMCGITRYKDEKLAHVGGCLLYLE</sequence>
<name>A0A2H5QL30_CITUN</name>
<evidence type="ECO:0008006" key="3">
    <source>
        <dbReference type="Google" id="ProtNLM"/>
    </source>
</evidence>
<dbReference type="STRING" id="55188.A0A2H5QL30"/>
<evidence type="ECO:0000313" key="1">
    <source>
        <dbReference type="EMBL" id="GAY65327.1"/>
    </source>
</evidence>